<dbReference type="EMBL" id="CM008054">
    <property type="protein sequence ID" value="PAN47701.1"/>
    <property type="molecule type" value="Genomic_DNA"/>
</dbReference>
<proteinExistence type="predicted"/>
<accession>A0A2S3IMN6</accession>
<evidence type="ECO:0000256" key="1">
    <source>
        <dbReference type="SAM" id="MobiDB-lite"/>
    </source>
</evidence>
<protein>
    <submittedName>
        <fullName evidence="2">Uncharacterized protein</fullName>
    </submittedName>
</protein>
<feature type="region of interest" description="Disordered" evidence="1">
    <location>
        <begin position="18"/>
        <end position="53"/>
    </location>
</feature>
<gene>
    <name evidence="2" type="ORF">PAHAL_9G332600</name>
</gene>
<reference evidence="2" key="1">
    <citation type="submission" date="2018-04" db="EMBL/GenBank/DDBJ databases">
        <title>WGS assembly of Panicum hallii.</title>
        <authorList>
            <person name="Lovell J."/>
            <person name="Jenkins J."/>
            <person name="Lowry D."/>
            <person name="Mamidi S."/>
            <person name="Sreedasyam A."/>
            <person name="Weng X."/>
            <person name="Barry K."/>
            <person name="Bonette J."/>
            <person name="Campitelli B."/>
            <person name="Daum C."/>
            <person name="Gordon S."/>
            <person name="Gould B."/>
            <person name="Lipzen A."/>
            <person name="Macqueen A."/>
            <person name="Palacio-Mejia J."/>
            <person name="Plott C."/>
            <person name="Shakirov E."/>
            <person name="Shu S."/>
            <person name="Yoshinaga Y."/>
            <person name="Zane M."/>
            <person name="Rokhsar D."/>
            <person name="Grimwood J."/>
            <person name="Schmutz J."/>
            <person name="Juenger T."/>
        </authorList>
    </citation>
    <scope>NUCLEOTIDE SEQUENCE [LARGE SCALE GENOMIC DNA]</scope>
    <source>
        <strain evidence="2">FIL2</strain>
    </source>
</reference>
<name>A0A2S3IMN6_9POAL</name>
<dbReference type="AlphaFoldDB" id="A0A2S3IMN6"/>
<organism evidence="2">
    <name type="scientific">Panicum hallii</name>
    <dbReference type="NCBI Taxonomy" id="206008"/>
    <lineage>
        <taxon>Eukaryota</taxon>
        <taxon>Viridiplantae</taxon>
        <taxon>Streptophyta</taxon>
        <taxon>Embryophyta</taxon>
        <taxon>Tracheophyta</taxon>
        <taxon>Spermatophyta</taxon>
        <taxon>Magnoliopsida</taxon>
        <taxon>Liliopsida</taxon>
        <taxon>Poales</taxon>
        <taxon>Poaceae</taxon>
        <taxon>PACMAD clade</taxon>
        <taxon>Panicoideae</taxon>
        <taxon>Panicodae</taxon>
        <taxon>Paniceae</taxon>
        <taxon>Panicinae</taxon>
        <taxon>Panicum</taxon>
        <taxon>Panicum sect. Panicum</taxon>
    </lineage>
</organism>
<dbReference type="Proteomes" id="UP000243499">
    <property type="component" value="Chromosome 9"/>
</dbReference>
<sequence length="348" mass="35156">MPAMTSAAAAPGLAAIESPSPAATTIPPTTSLAAPPAIAAAPPPTESMSAARATTSSSAIAEILAKLDSIMISLPATSSAATTMASLTVLASAPPLFVLQAPPTSPSPATTFATAPPSWTSVLSITPAPSVTTLPAAATTSSALPTAVAAAQAPGKVETDAPAALTATATPSRVSATLLVPHLPMASVVAALLATAPEPAIGQCDSTSILFPTIVTAPLPTSAPSQPPLEAATVWDPLRNHWWTCLPQWSLHFPHRPTHQQLQQQPRSCQQTRTNISATHDYDGSTCDCSTRHNAGNLGAVGLHCTTCDISAPISIDAHKGPLLSLYVAPAPSLDFCASTAAWIPPPV</sequence>
<dbReference type="Gramene" id="PAN47701">
    <property type="protein sequence ID" value="PAN47701"/>
    <property type="gene ID" value="PAHAL_9G332600"/>
</dbReference>
<evidence type="ECO:0000313" key="2">
    <source>
        <dbReference type="EMBL" id="PAN47701.1"/>
    </source>
</evidence>